<keyword evidence="5" id="KW-1185">Reference proteome</keyword>
<protein>
    <recommendedName>
        <fullName evidence="1">holo-[acyl-carrier-protein] synthase</fullName>
        <ecNumber evidence="1">2.7.8.7</ecNumber>
    </recommendedName>
</protein>
<feature type="domain" description="4'-phosphopantetheinyl transferase N-terminal" evidence="3">
    <location>
        <begin position="35"/>
        <end position="117"/>
    </location>
</feature>
<dbReference type="Gene3D" id="3.90.470.20">
    <property type="entry name" value="4'-phosphopantetheinyl transferase domain"/>
    <property type="match status" value="2"/>
</dbReference>
<organism evidence="4 5">
    <name type="scientific">Phyllachora maydis</name>
    <dbReference type="NCBI Taxonomy" id="1825666"/>
    <lineage>
        <taxon>Eukaryota</taxon>
        <taxon>Fungi</taxon>
        <taxon>Dikarya</taxon>
        <taxon>Ascomycota</taxon>
        <taxon>Pezizomycotina</taxon>
        <taxon>Sordariomycetes</taxon>
        <taxon>Sordariomycetidae</taxon>
        <taxon>Phyllachorales</taxon>
        <taxon>Phyllachoraceae</taxon>
        <taxon>Phyllachora</taxon>
    </lineage>
</organism>
<gene>
    <name evidence="4" type="ORF">P8C59_009519</name>
</gene>
<accession>A0AAD9MIK7</accession>
<dbReference type="EMBL" id="JAQQPM010000009">
    <property type="protein sequence ID" value="KAK2075390.1"/>
    <property type="molecule type" value="Genomic_DNA"/>
</dbReference>
<dbReference type="InterPro" id="IPR055066">
    <property type="entry name" value="AASDHPPT_N"/>
</dbReference>
<dbReference type="GO" id="GO:0019878">
    <property type="term" value="P:lysine biosynthetic process via aminoadipic acid"/>
    <property type="evidence" value="ECO:0007669"/>
    <property type="project" value="TreeGrafter"/>
</dbReference>
<evidence type="ECO:0000259" key="3">
    <source>
        <dbReference type="Pfam" id="PF22624"/>
    </source>
</evidence>
<reference evidence="4" key="1">
    <citation type="journal article" date="2023" name="Mol. Plant Microbe Interact.">
        <title>Elucidating the Obligate Nature and Biological Capacity of an Invasive Fungal Corn Pathogen.</title>
        <authorList>
            <person name="MacCready J.S."/>
            <person name="Roggenkamp E.M."/>
            <person name="Gdanetz K."/>
            <person name="Chilvers M.I."/>
        </authorList>
    </citation>
    <scope>NUCLEOTIDE SEQUENCE</scope>
    <source>
        <strain evidence="4">PM02</strain>
    </source>
</reference>
<dbReference type="PANTHER" id="PTHR12215:SF10">
    <property type="entry name" value="L-AMINOADIPATE-SEMIALDEHYDE DEHYDROGENASE-PHOSPHOPANTETHEINYL TRANSFERASE"/>
    <property type="match status" value="1"/>
</dbReference>
<dbReference type="Pfam" id="PF22624">
    <property type="entry name" value="AASDHPPT_N"/>
    <property type="match status" value="1"/>
</dbReference>
<dbReference type="InterPro" id="IPR037143">
    <property type="entry name" value="4-PPantetheinyl_Trfase_dom_sf"/>
</dbReference>
<proteinExistence type="predicted"/>
<dbReference type="GO" id="GO:0000287">
    <property type="term" value="F:magnesium ion binding"/>
    <property type="evidence" value="ECO:0007669"/>
    <property type="project" value="InterPro"/>
</dbReference>
<sequence length="344" mass="37408">MAATPAPVIAQWILDTRVLWPEATRTSQLDMHAFRALSLIPAADRAAVLRYLHVADAKMSLGSHLLKRHAISTLGHVPWDAATASRHTPTSKPVFVGGPSPVAFNVSHQAGLVALVAVAGYRGDGEAGGDDDDDAVEVGVDLVCASERRARDLDMIHESGWPSFVDMYADVFGRGEAAYLKYQVLVPDAAAAAARGGMPPPGPGASPEAQTDYKLRCFYTLWNLREAWIKMTGEALLAKWLGDLEFRRFRPPGPACTSGANGLEEGEIITEHEIYFQGRRVDGEASVRQRALGTDYMVTTAVRTPGRKQDALGWQLDSFTILHLDDVLERAERSQAEDYANLSV</sequence>
<evidence type="ECO:0000313" key="4">
    <source>
        <dbReference type="EMBL" id="KAK2075390.1"/>
    </source>
</evidence>
<name>A0AAD9MIK7_9PEZI</name>
<dbReference type="AlphaFoldDB" id="A0AAD9MIK7"/>
<comment type="caution">
    <text evidence="4">The sequence shown here is derived from an EMBL/GenBank/DDBJ whole genome shotgun (WGS) entry which is preliminary data.</text>
</comment>
<dbReference type="PANTHER" id="PTHR12215">
    <property type="entry name" value="PHOSPHOPANTETHEINE TRANSFERASE"/>
    <property type="match status" value="1"/>
</dbReference>
<keyword evidence="2" id="KW-0808">Transferase</keyword>
<evidence type="ECO:0000256" key="1">
    <source>
        <dbReference type="ARBA" id="ARBA00013172"/>
    </source>
</evidence>
<dbReference type="InterPro" id="IPR050559">
    <property type="entry name" value="P-Pant_transferase_sf"/>
</dbReference>
<dbReference type="GO" id="GO:0008897">
    <property type="term" value="F:holo-[acyl-carrier-protein] synthase activity"/>
    <property type="evidence" value="ECO:0007669"/>
    <property type="project" value="UniProtKB-EC"/>
</dbReference>
<dbReference type="EC" id="2.7.8.7" evidence="1"/>
<evidence type="ECO:0000256" key="2">
    <source>
        <dbReference type="ARBA" id="ARBA00022679"/>
    </source>
</evidence>
<evidence type="ECO:0000313" key="5">
    <source>
        <dbReference type="Proteomes" id="UP001217918"/>
    </source>
</evidence>
<dbReference type="SUPFAM" id="SSF56214">
    <property type="entry name" value="4'-phosphopantetheinyl transferase"/>
    <property type="match status" value="2"/>
</dbReference>
<dbReference type="GO" id="GO:0005829">
    <property type="term" value="C:cytosol"/>
    <property type="evidence" value="ECO:0007669"/>
    <property type="project" value="TreeGrafter"/>
</dbReference>
<dbReference type="Proteomes" id="UP001217918">
    <property type="component" value="Unassembled WGS sequence"/>
</dbReference>